<gene>
    <name evidence="2" type="ORF">GCM10009745_00170</name>
</gene>
<evidence type="ECO:0000313" key="3">
    <source>
        <dbReference type="Proteomes" id="UP001500280"/>
    </source>
</evidence>
<dbReference type="Proteomes" id="UP001500280">
    <property type="component" value="Unassembled WGS sequence"/>
</dbReference>
<feature type="transmembrane region" description="Helical" evidence="1">
    <location>
        <begin position="248"/>
        <end position="270"/>
    </location>
</feature>
<dbReference type="RefSeq" id="WP_344143677.1">
    <property type="nucleotide sequence ID" value="NZ_BAAANF010000001.1"/>
</dbReference>
<feature type="transmembrane region" description="Helical" evidence="1">
    <location>
        <begin position="206"/>
        <end position="228"/>
    </location>
</feature>
<comment type="caution">
    <text evidence="2">The sequence shown here is derived from an EMBL/GenBank/DDBJ whole genome shotgun (WGS) entry which is preliminary data.</text>
</comment>
<keyword evidence="3" id="KW-1185">Reference proteome</keyword>
<evidence type="ECO:0000313" key="2">
    <source>
        <dbReference type="EMBL" id="GAA1662605.1"/>
    </source>
</evidence>
<keyword evidence="1" id="KW-0472">Membrane</keyword>
<feature type="transmembrane region" description="Helical" evidence="1">
    <location>
        <begin position="316"/>
        <end position="338"/>
    </location>
</feature>
<sequence length="339" mass="37043">MLGELPRELAEDRFWEKLPPPLLSMIVLGLAFLFTGLLGAAGSDGTADSKAFVRGVPWNVWLAVTGAAMALFVVLTVQAVRVLQHPYRWGFYPPRRRILGYLVCAIAGCLIACVYRLQLSGALPDLPVRELDFRTLVPFIASLIATAPWLTIVWLAHSECRELPIREDRPPGGQHVNDYADALEDRSDNPALFPPAIRRLERLWQLLLVCVGAFTIGVVAAVASAGALRGAFVAAHPDRADEFPPANVLLYGATFAVGLAVIGVPLAVAWRNRAQQLAERICPMPPDARPTAEWLEERKRIEHLLHLDIGVLRNPLTIFSVLAPLAVSAIAAFLPQLAN</sequence>
<dbReference type="EMBL" id="BAAANF010000001">
    <property type="protein sequence ID" value="GAA1662605.1"/>
    <property type="molecule type" value="Genomic_DNA"/>
</dbReference>
<reference evidence="3" key="1">
    <citation type="journal article" date="2019" name="Int. J. Syst. Evol. Microbiol.">
        <title>The Global Catalogue of Microorganisms (GCM) 10K type strain sequencing project: providing services to taxonomists for standard genome sequencing and annotation.</title>
        <authorList>
            <consortium name="The Broad Institute Genomics Platform"/>
            <consortium name="The Broad Institute Genome Sequencing Center for Infectious Disease"/>
            <person name="Wu L."/>
            <person name="Ma J."/>
        </authorList>
    </citation>
    <scope>NUCLEOTIDE SEQUENCE [LARGE SCALE GENOMIC DNA]</scope>
    <source>
        <strain evidence="3">JCM 14307</strain>
    </source>
</reference>
<protein>
    <submittedName>
        <fullName evidence="2">Uncharacterized protein</fullName>
    </submittedName>
</protein>
<keyword evidence="1" id="KW-1133">Transmembrane helix</keyword>
<feature type="transmembrane region" description="Helical" evidence="1">
    <location>
        <begin position="98"/>
        <end position="117"/>
    </location>
</feature>
<organism evidence="2 3">
    <name type="scientific">Kribbella yunnanensis</name>
    <dbReference type="NCBI Taxonomy" id="190194"/>
    <lineage>
        <taxon>Bacteria</taxon>
        <taxon>Bacillati</taxon>
        <taxon>Actinomycetota</taxon>
        <taxon>Actinomycetes</taxon>
        <taxon>Propionibacteriales</taxon>
        <taxon>Kribbellaceae</taxon>
        <taxon>Kribbella</taxon>
    </lineage>
</organism>
<evidence type="ECO:0000256" key="1">
    <source>
        <dbReference type="SAM" id="Phobius"/>
    </source>
</evidence>
<name>A0ABP4RWD3_9ACTN</name>
<accession>A0ABP4RWD3</accession>
<feature type="transmembrane region" description="Helical" evidence="1">
    <location>
        <begin position="137"/>
        <end position="156"/>
    </location>
</feature>
<feature type="transmembrane region" description="Helical" evidence="1">
    <location>
        <begin position="21"/>
        <end position="40"/>
    </location>
</feature>
<feature type="transmembrane region" description="Helical" evidence="1">
    <location>
        <begin position="60"/>
        <end position="77"/>
    </location>
</feature>
<proteinExistence type="predicted"/>
<keyword evidence="1" id="KW-0812">Transmembrane</keyword>